<keyword evidence="4" id="KW-1185">Reference proteome</keyword>
<reference evidence="3 4" key="1">
    <citation type="journal article" date="2013" name="PLoS Genet.">
        <title>Comparative genome structure, secondary metabolite, and effector coding capacity across Cochliobolus pathogens.</title>
        <authorList>
            <person name="Condon B.J."/>
            <person name="Leng Y."/>
            <person name="Wu D."/>
            <person name="Bushley K.E."/>
            <person name="Ohm R.A."/>
            <person name="Otillar R."/>
            <person name="Martin J."/>
            <person name="Schackwitz W."/>
            <person name="Grimwood J."/>
            <person name="MohdZainudin N."/>
            <person name="Xue C."/>
            <person name="Wang R."/>
            <person name="Manning V.A."/>
            <person name="Dhillon B."/>
            <person name="Tu Z.J."/>
            <person name="Steffenson B.J."/>
            <person name="Salamov A."/>
            <person name="Sun H."/>
            <person name="Lowry S."/>
            <person name="LaButti K."/>
            <person name="Han J."/>
            <person name="Copeland A."/>
            <person name="Lindquist E."/>
            <person name="Barry K."/>
            <person name="Schmutz J."/>
            <person name="Baker S.E."/>
            <person name="Ciuffetti L.M."/>
            <person name="Grigoriev I.V."/>
            <person name="Zhong S."/>
            <person name="Turgeon B.G."/>
        </authorList>
    </citation>
    <scope>NUCLEOTIDE SEQUENCE [LARGE SCALE GENOMIC DNA]</scope>
    <source>
        <strain evidence="3 4">26-R-13</strain>
    </source>
</reference>
<feature type="non-terminal residue" evidence="3">
    <location>
        <position position="1"/>
    </location>
</feature>
<feature type="signal peptide" evidence="2">
    <location>
        <begin position="1"/>
        <end position="19"/>
    </location>
</feature>
<gene>
    <name evidence="3" type="ORF">COCCADRAFT_105881</name>
</gene>
<keyword evidence="2" id="KW-0732">Signal</keyword>
<dbReference type="EMBL" id="KI964734">
    <property type="protein sequence ID" value="EUC29686.1"/>
    <property type="molecule type" value="Genomic_DNA"/>
</dbReference>
<dbReference type="Proteomes" id="UP000053841">
    <property type="component" value="Unassembled WGS sequence"/>
</dbReference>
<feature type="region of interest" description="Disordered" evidence="1">
    <location>
        <begin position="29"/>
        <end position="52"/>
    </location>
</feature>
<protein>
    <submittedName>
        <fullName evidence="3">Uncharacterized protein</fullName>
    </submittedName>
</protein>
<sequence length="52" mass="6138">VCNLRLWFWLALRNWARLGFNICFPPSHPPQHPRPQQRRPALPDHASPDLLT</sequence>
<evidence type="ECO:0000313" key="3">
    <source>
        <dbReference type="EMBL" id="EUC29686.1"/>
    </source>
</evidence>
<dbReference type="RefSeq" id="XP_007716011.1">
    <property type="nucleotide sequence ID" value="XM_007717821.1"/>
</dbReference>
<dbReference type="KEGG" id="bze:COCCADRAFT_105881"/>
<feature type="chain" id="PRO_5004885611" evidence="2">
    <location>
        <begin position="20"/>
        <end position="52"/>
    </location>
</feature>
<proteinExistence type="predicted"/>
<dbReference type="AlphaFoldDB" id="W6YES5"/>
<dbReference type="GeneID" id="19143296"/>
<evidence type="ECO:0000256" key="1">
    <source>
        <dbReference type="SAM" id="MobiDB-lite"/>
    </source>
</evidence>
<evidence type="ECO:0000256" key="2">
    <source>
        <dbReference type="SAM" id="SignalP"/>
    </source>
</evidence>
<accession>W6YES5</accession>
<dbReference type="HOGENOM" id="CLU_3092868_0_0_1"/>
<evidence type="ECO:0000313" key="4">
    <source>
        <dbReference type="Proteomes" id="UP000053841"/>
    </source>
</evidence>
<organism evidence="3 4">
    <name type="scientific">Cochliobolus carbonum (strain 26-R-13)</name>
    <name type="common">Maize leaf spot fungus</name>
    <name type="synonym">Bipolaris zeicola</name>
    <dbReference type="NCBI Taxonomy" id="930089"/>
    <lineage>
        <taxon>Eukaryota</taxon>
        <taxon>Fungi</taxon>
        <taxon>Dikarya</taxon>
        <taxon>Ascomycota</taxon>
        <taxon>Pezizomycotina</taxon>
        <taxon>Dothideomycetes</taxon>
        <taxon>Pleosporomycetidae</taxon>
        <taxon>Pleosporales</taxon>
        <taxon>Pleosporineae</taxon>
        <taxon>Pleosporaceae</taxon>
        <taxon>Bipolaris</taxon>
    </lineage>
</organism>
<name>W6YES5_COCC2</name>